<sequence length="489" mass="56283">MGMKQNFRIPKGIRIEIIDDLKGSLFVDPDFIYTNNEEISWKRPFELVEAGQKPELFVGEVCKKDVLQGNLGDCWFLSACAAISHHSMFMNKVLPPNQSLYGENYSGLLHFRFWRFGTWKDVVIDDLLPVKYGKLHYARCLEENEFWLPLLEKAYAKIHDGQYANIEGGFSKDALVDLTGGISEKYSVKEMEEANLFKYLLRAYKSDAFVTCSAKKGETDTENVGLLANHTYTVTQVEIVRDNQKNKIRLFRIRNPWGNGKEWTGSWSDSSIAWQTLSHRTREILGQRKEEDGEFWMSLPDFISYFTEVTICTLGPDFNADGSADLNRKYDYISGKWIKGKSAGGCINNMDTFCINPQFCLTIFEDSTDAEDEIEDGELERGTSFCHYSVLIALMQIDDSQKGRPVENRKKIGFCLYKVDEPKRLDKEYLLYNRDIGDSGDFTNWREVCARFTLETGNYIIIPSTFHQNQEASFLIRVFSQKIFKLTAL</sequence>
<dbReference type="InterPro" id="IPR022684">
    <property type="entry name" value="Calpain_cysteine_protease"/>
</dbReference>
<dbReference type="Pfam" id="PF00648">
    <property type="entry name" value="Peptidase_C2"/>
    <property type="match status" value="1"/>
</dbReference>
<dbReference type="SMART" id="SM00230">
    <property type="entry name" value="CysPc"/>
    <property type="match status" value="1"/>
</dbReference>
<dbReference type="EMBL" id="CAJFCJ010000020">
    <property type="protein sequence ID" value="CAD5124115.1"/>
    <property type="molecule type" value="Genomic_DNA"/>
</dbReference>
<dbReference type="Gene3D" id="2.60.120.380">
    <property type="match status" value="1"/>
</dbReference>
<dbReference type="PROSITE" id="PS50203">
    <property type="entry name" value="CALPAIN_CAT"/>
    <property type="match status" value="1"/>
</dbReference>
<dbReference type="CDD" id="cd00214">
    <property type="entry name" value="Calpain_III"/>
    <property type="match status" value="1"/>
</dbReference>
<evidence type="ECO:0000313" key="8">
    <source>
        <dbReference type="EMBL" id="CAD5124115.1"/>
    </source>
</evidence>
<evidence type="ECO:0000256" key="1">
    <source>
        <dbReference type="ARBA" id="ARBA00007623"/>
    </source>
</evidence>
<dbReference type="Gene3D" id="3.90.70.10">
    <property type="entry name" value="Cysteine proteinases"/>
    <property type="match status" value="1"/>
</dbReference>
<dbReference type="PROSITE" id="PS00139">
    <property type="entry name" value="THIOL_PROTEASE_CYS"/>
    <property type="match status" value="1"/>
</dbReference>
<evidence type="ECO:0000259" key="7">
    <source>
        <dbReference type="PROSITE" id="PS50203"/>
    </source>
</evidence>
<keyword evidence="9" id="KW-1185">Reference proteome</keyword>
<comment type="caution">
    <text evidence="8">The sequence shown here is derived from an EMBL/GenBank/DDBJ whole genome shotgun (WGS) entry which is preliminary data.</text>
</comment>
<dbReference type="InterPro" id="IPR022683">
    <property type="entry name" value="Calpain_III"/>
</dbReference>
<dbReference type="PANTHER" id="PTHR10183:SF379">
    <property type="entry name" value="CALPAIN-5"/>
    <property type="match status" value="1"/>
</dbReference>
<accession>A0A7I8W8K2</accession>
<dbReference type="GO" id="GO:0004198">
    <property type="term" value="F:calcium-dependent cysteine-type endopeptidase activity"/>
    <property type="evidence" value="ECO:0007669"/>
    <property type="project" value="InterPro"/>
</dbReference>
<dbReference type="PRINTS" id="PR00704">
    <property type="entry name" value="CALPAIN"/>
</dbReference>
<keyword evidence="2 6" id="KW-0645">Protease</keyword>
<dbReference type="GO" id="GO:0006508">
    <property type="term" value="P:proteolysis"/>
    <property type="evidence" value="ECO:0007669"/>
    <property type="project" value="UniProtKB-KW"/>
</dbReference>
<dbReference type="OrthoDB" id="424753at2759"/>
<dbReference type="Pfam" id="PF01067">
    <property type="entry name" value="Calpain_III"/>
    <property type="match status" value="1"/>
</dbReference>
<evidence type="ECO:0000256" key="5">
    <source>
        <dbReference type="PIRSR" id="PIRSR622684-1"/>
    </source>
</evidence>
<gene>
    <name evidence="8" type="ORF">DGYR_LOCUS11705</name>
</gene>
<dbReference type="AlphaFoldDB" id="A0A7I8W8K2"/>
<feature type="active site" evidence="5 6">
    <location>
        <position position="74"/>
    </location>
</feature>
<evidence type="ECO:0000256" key="2">
    <source>
        <dbReference type="ARBA" id="ARBA00022670"/>
    </source>
</evidence>
<dbReference type="FunFam" id="3.90.70.10:FF:000114">
    <property type="entry name" value="Calpain a"/>
    <property type="match status" value="1"/>
</dbReference>
<dbReference type="GO" id="GO:0005737">
    <property type="term" value="C:cytoplasm"/>
    <property type="evidence" value="ECO:0007669"/>
    <property type="project" value="TreeGrafter"/>
</dbReference>
<dbReference type="Proteomes" id="UP000549394">
    <property type="component" value="Unassembled WGS sequence"/>
</dbReference>
<keyword evidence="4 6" id="KW-0788">Thiol protease</keyword>
<dbReference type="PANTHER" id="PTHR10183">
    <property type="entry name" value="CALPAIN"/>
    <property type="match status" value="1"/>
</dbReference>
<feature type="active site" evidence="5 6">
    <location>
        <position position="255"/>
    </location>
</feature>
<evidence type="ECO:0000256" key="3">
    <source>
        <dbReference type="ARBA" id="ARBA00022801"/>
    </source>
</evidence>
<organism evidence="8 9">
    <name type="scientific">Dimorphilus gyrociliatus</name>
    <dbReference type="NCBI Taxonomy" id="2664684"/>
    <lineage>
        <taxon>Eukaryota</taxon>
        <taxon>Metazoa</taxon>
        <taxon>Spiralia</taxon>
        <taxon>Lophotrochozoa</taxon>
        <taxon>Annelida</taxon>
        <taxon>Polychaeta</taxon>
        <taxon>Polychaeta incertae sedis</taxon>
        <taxon>Dinophilidae</taxon>
        <taxon>Dimorphilus</taxon>
    </lineage>
</organism>
<evidence type="ECO:0000256" key="6">
    <source>
        <dbReference type="PROSITE-ProRule" id="PRU00239"/>
    </source>
</evidence>
<name>A0A7I8W8K2_9ANNE</name>
<proteinExistence type="inferred from homology"/>
<keyword evidence="3 6" id="KW-0378">Hydrolase</keyword>
<reference evidence="8 9" key="1">
    <citation type="submission" date="2020-08" db="EMBL/GenBank/DDBJ databases">
        <authorList>
            <person name="Hejnol A."/>
        </authorList>
    </citation>
    <scope>NUCLEOTIDE SEQUENCE [LARGE SCALE GENOMIC DNA]</scope>
</reference>
<dbReference type="InterPro" id="IPR000169">
    <property type="entry name" value="Pept_cys_AS"/>
</dbReference>
<comment type="similarity">
    <text evidence="1">Belongs to the peptidase C2 family.</text>
</comment>
<dbReference type="CDD" id="cd00044">
    <property type="entry name" value="CysPc"/>
    <property type="match status" value="1"/>
</dbReference>
<dbReference type="InterPro" id="IPR001300">
    <property type="entry name" value="Peptidase_C2_calpain_cat"/>
</dbReference>
<evidence type="ECO:0000256" key="4">
    <source>
        <dbReference type="ARBA" id="ARBA00022807"/>
    </source>
</evidence>
<evidence type="ECO:0000313" key="9">
    <source>
        <dbReference type="Proteomes" id="UP000549394"/>
    </source>
</evidence>
<dbReference type="SUPFAM" id="SSF54001">
    <property type="entry name" value="Cysteine proteinases"/>
    <property type="match status" value="1"/>
</dbReference>
<dbReference type="SUPFAM" id="SSF49758">
    <property type="entry name" value="Calpain large subunit, middle domain (domain III)"/>
    <property type="match status" value="1"/>
</dbReference>
<feature type="active site" evidence="5 6">
    <location>
        <position position="230"/>
    </location>
</feature>
<dbReference type="InterPro" id="IPR033883">
    <property type="entry name" value="C2_III"/>
</dbReference>
<dbReference type="InterPro" id="IPR022682">
    <property type="entry name" value="Calpain_domain_III"/>
</dbReference>
<feature type="domain" description="Calpain catalytic" evidence="7">
    <location>
        <begin position="24"/>
        <end position="315"/>
    </location>
</feature>
<dbReference type="SMART" id="SM00720">
    <property type="entry name" value="calpain_III"/>
    <property type="match status" value="1"/>
</dbReference>
<dbReference type="InterPro" id="IPR036213">
    <property type="entry name" value="Calpain_III_sf"/>
</dbReference>
<dbReference type="InterPro" id="IPR038765">
    <property type="entry name" value="Papain-like_cys_pep_sf"/>
</dbReference>
<protein>
    <submittedName>
        <fullName evidence="8">DgyrCDS12417</fullName>
    </submittedName>
</protein>